<reference evidence="2" key="1">
    <citation type="journal article" date="2023" name="Mol. Phylogenet. Evol.">
        <title>Genome-scale phylogeny and comparative genomics of the fungal order Sordariales.</title>
        <authorList>
            <person name="Hensen N."/>
            <person name="Bonometti L."/>
            <person name="Westerberg I."/>
            <person name="Brannstrom I.O."/>
            <person name="Guillou S."/>
            <person name="Cros-Aarteil S."/>
            <person name="Calhoun S."/>
            <person name="Haridas S."/>
            <person name="Kuo A."/>
            <person name="Mondo S."/>
            <person name="Pangilinan J."/>
            <person name="Riley R."/>
            <person name="LaButti K."/>
            <person name="Andreopoulos B."/>
            <person name="Lipzen A."/>
            <person name="Chen C."/>
            <person name="Yan M."/>
            <person name="Daum C."/>
            <person name="Ng V."/>
            <person name="Clum A."/>
            <person name="Steindorff A."/>
            <person name="Ohm R.A."/>
            <person name="Martin F."/>
            <person name="Silar P."/>
            <person name="Natvig D.O."/>
            <person name="Lalanne C."/>
            <person name="Gautier V."/>
            <person name="Ament-Velasquez S.L."/>
            <person name="Kruys A."/>
            <person name="Hutchinson M.I."/>
            <person name="Powell A.J."/>
            <person name="Barry K."/>
            <person name="Miller A.N."/>
            <person name="Grigoriev I.V."/>
            <person name="Debuchy R."/>
            <person name="Gladieux P."/>
            <person name="Hiltunen Thoren M."/>
            <person name="Johannesson H."/>
        </authorList>
    </citation>
    <scope>NUCLEOTIDE SEQUENCE</scope>
    <source>
        <strain evidence="2">CBS 955.72</strain>
    </source>
</reference>
<dbReference type="AlphaFoldDB" id="A0AAJ0HWX5"/>
<feature type="compositionally biased region" description="Pro residues" evidence="1">
    <location>
        <begin position="59"/>
        <end position="68"/>
    </location>
</feature>
<reference evidence="2" key="2">
    <citation type="submission" date="2023-06" db="EMBL/GenBank/DDBJ databases">
        <authorList>
            <consortium name="Lawrence Berkeley National Laboratory"/>
            <person name="Haridas S."/>
            <person name="Hensen N."/>
            <person name="Bonometti L."/>
            <person name="Westerberg I."/>
            <person name="Brannstrom I.O."/>
            <person name="Guillou S."/>
            <person name="Cros-Aarteil S."/>
            <person name="Calhoun S."/>
            <person name="Kuo A."/>
            <person name="Mondo S."/>
            <person name="Pangilinan J."/>
            <person name="Riley R."/>
            <person name="Labutti K."/>
            <person name="Andreopoulos B."/>
            <person name="Lipzen A."/>
            <person name="Chen C."/>
            <person name="Yanf M."/>
            <person name="Daum C."/>
            <person name="Ng V."/>
            <person name="Clum A."/>
            <person name="Steindorff A."/>
            <person name="Ohm R."/>
            <person name="Martin F."/>
            <person name="Silar P."/>
            <person name="Natvig D."/>
            <person name="Lalanne C."/>
            <person name="Gautier V."/>
            <person name="Ament-Velasquez S.L."/>
            <person name="Kruys A."/>
            <person name="Hutchinson M.I."/>
            <person name="Powell A.J."/>
            <person name="Barry K."/>
            <person name="Miller A.N."/>
            <person name="Grigoriev I.V."/>
            <person name="Debuchy R."/>
            <person name="Gladieux P."/>
            <person name="Thoren M.H."/>
            <person name="Johannesson H."/>
        </authorList>
    </citation>
    <scope>NUCLEOTIDE SEQUENCE</scope>
    <source>
        <strain evidence="2">CBS 955.72</strain>
    </source>
</reference>
<accession>A0AAJ0HWX5</accession>
<gene>
    <name evidence="2" type="ORF">B0T25DRAFT_59420</name>
</gene>
<organism evidence="2 3">
    <name type="scientific">Lasiosphaeria hispida</name>
    <dbReference type="NCBI Taxonomy" id="260671"/>
    <lineage>
        <taxon>Eukaryota</taxon>
        <taxon>Fungi</taxon>
        <taxon>Dikarya</taxon>
        <taxon>Ascomycota</taxon>
        <taxon>Pezizomycotina</taxon>
        <taxon>Sordariomycetes</taxon>
        <taxon>Sordariomycetidae</taxon>
        <taxon>Sordariales</taxon>
        <taxon>Lasiosphaeriaceae</taxon>
        <taxon>Lasiosphaeria</taxon>
    </lineage>
</organism>
<evidence type="ECO:0000256" key="1">
    <source>
        <dbReference type="SAM" id="MobiDB-lite"/>
    </source>
</evidence>
<evidence type="ECO:0000313" key="2">
    <source>
        <dbReference type="EMBL" id="KAK3364197.1"/>
    </source>
</evidence>
<comment type="caution">
    <text evidence="2">The sequence shown here is derived from an EMBL/GenBank/DDBJ whole genome shotgun (WGS) entry which is preliminary data.</text>
</comment>
<protein>
    <submittedName>
        <fullName evidence="2">Uncharacterized protein</fullName>
    </submittedName>
</protein>
<dbReference type="Proteomes" id="UP001275084">
    <property type="component" value="Unassembled WGS sequence"/>
</dbReference>
<evidence type="ECO:0000313" key="3">
    <source>
        <dbReference type="Proteomes" id="UP001275084"/>
    </source>
</evidence>
<name>A0AAJ0HWX5_9PEZI</name>
<keyword evidence="3" id="KW-1185">Reference proteome</keyword>
<sequence>MITSRVSSSHPASASSSHPASASSSHSRSPLRRPTQTFLVRPDQLGHFDGPAQGCTSSSPPPSPLPPPTRKHFCPHPRCRHPLENISHLLPRCRRPNSKHFCPRPRCRRPINISTWSTRHLILLVLHRCCCHPLMTVPWDMLRGRLCCATNSNISTRSLHIFRCRPDSNISTWSLHIFRCPNSNISTWSTRHLILILHCRHCCRPSKTFDMKRPGCTSSSSSSSSTAATTAE</sequence>
<feature type="compositionally biased region" description="Low complexity" evidence="1">
    <location>
        <begin position="217"/>
        <end position="232"/>
    </location>
</feature>
<feature type="compositionally biased region" description="Low complexity" evidence="1">
    <location>
        <begin position="1"/>
        <end position="34"/>
    </location>
</feature>
<proteinExistence type="predicted"/>
<feature type="region of interest" description="Disordered" evidence="1">
    <location>
        <begin position="1"/>
        <end position="71"/>
    </location>
</feature>
<feature type="region of interest" description="Disordered" evidence="1">
    <location>
        <begin position="212"/>
        <end position="232"/>
    </location>
</feature>
<dbReference type="EMBL" id="JAUIQD010000001">
    <property type="protein sequence ID" value="KAK3364197.1"/>
    <property type="molecule type" value="Genomic_DNA"/>
</dbReference>